<dbReference type="EMBL" id="VSRR010002927">
    <property type="protein sequence ID" value="MPC33861.1"/>
    <property type="molecule type" value="Genomic_DNA"/>
</dbReference>
<organism evidence="1 2">
    <name type="scientific">Portunus trituberculatus</name>
    <name type="common">Swimming crab</name>
    <name type="synonym">Neptunus trituberculatus</name>
    <dbReference type="NCBI Taxonomy" id="210409"/>
    <lineage>
        <taxon>Eukaryota</taxon>
        <taxon>Metazoa</taxon>
        <taxon>Ecdysozoa</taxon>
        <taxon>Arthropoda</taxon>
        <taxon>Crustacea</taxon>
        <taxon>Multicrustacea</taxon>
        <taxon>Malacostraca</taxon>
        <taxon>Eumalacostraca</taxon>
        <taxon>Eucarida</taxon>
        <taxon>Decapoda</taxon>
        <taxon>Pleocyemata</taxon>
        <taxon>Brachyura</taxon>
        <taxon>Eubrachyura</taxon>
        <taxon>Portunoidea</taxon>
        <taxon>Portunidae</taxon>
        <taxon>Portuninae</taxon>
        <taxon>Portunus</taxon>
    </lineage>
</organism>
<gene>
    <name evidence="1" type="ORF">E2C01_027228</name>
</gene>
<comment type="caution">
    <text evidence="1">The sequence shown here is derived from an EMBL/GenBank/DDBJ whole genome shotgun (WGS) entry which is preliminary data.</text>
</comment>
<proteinExistence type="predicted"/>
<accession>A0A5B7EHM4</accession>
<dbReference type="Proteomes" id="UP000324222">
    <property type="component" value="Unassembled WGS sequence"/>
</dbReference>
<sequence>MVFTLKSLVVRLWQTLRQLSGESWKITGKTGWKQSITAEKDGGLGGGRGKEREWYWQREHGTRLV</sequence>
<evidence type="ECO:0000313" key="1">
    <source>
        <dbReference type="EMBL" id="MPC33861.1"/>
    </source>
</evidence>
<name>A0A5B7EHM4_PORTR</name>
<keyword evidence="2" id="KW-1185">Reference proteome</keyword>
<protein>
    <submittedName>
        <fullName evidence="1">Uncharacterized protein</fullName>
    </submittedName>
</protein>
<reference evidence="1 2" key="1">
    <citation type="submission" date="2019-05" db="EMBL/GenBank/DDBJ databases">
        <title>Another draft genome of Portunus trituberculatus and its Hox gene families provides insights of decapod evolution.</title>
        <authorList>
            <person name="Jeong J.-H."/>
            <person name="Song I."/>
            <person name="Kim S."/>
            <person name="Choi T."/>
            <person name="Kim D."/>
            <person name="Ryu S."/>
            <person name="Kim W."/>
        </authorList>
    </citation>
    <scope>NUCLEOTIDE SEQUENCE [LARGE SCALE GENOMIC DNA]</scope>
    <source>
        <tissue evidence="1">Muscle</tissue>
    </source>
</reference>
<dbReference type="AlphaFoldDB" id="A0A5B7EHM4"/>
<evidence type="ECO:0000313" key="2">
    <source>
        <dbReference type="Proteomes" id="UP000324222"/>
    </source>
</evidence>